<keyword evidence="1" id="KW-0285">Flavoprotein</keyword>
<evidence type="ECO:0000313" key="5">
    <source>
        <dbReference type="Proteomes" id="UP000199662"/>
    </source>
</evidence>
<dbReference type="Pfam" id="PF03358">
    <property type="entry name" value="FMN_red"/>
    <property type="match status" value="1"/>
</dbReference>
<dbReference type="EMBL" id="FNZK01000019">
    <property type="protein sequence ID" value="SEJ84885.1"/>
    <property type="molecule type" value="Genomic_DNA"/>
</dbReference>
<keyword evidence="5" id="KW-1185">Reference proteome</keyword>
<dbReference type="InterPro" id="IPR005025">
    <property type="entry name" value="FMN_Rdtase-like_dom"/>
</dbReference>
<dbReference type="STRING" id="84035.SAMN05660742_11989"/>
<dbReference type="Proteomes" id="UP000199662">
    <property type="component" value="Unassembled WGS sequence"/>
</dbReference>
<dbReference type="RefSeq" id="WP_177177635.1">
    <property type="nucleotide sequence ID" value="NZ_FNZK01000019.1"/>
</dbReference>
<keyword evidence="2" id="KW-0288">FMN</keyword>
<dbReference type="AlphaFoldDB" id="A0A1H7CGS8"/>
<feature type="domain" description="NADPH-dependent FMN reductase-like" evidence="3">
    <location>
        <begin position="1"/>
        <end position="167"/>
    </location>
</feature>
<evidence type="ECO:0000256" key="1">
    <source>
        <dbReference type="ARBA" id="ARBA00022630"/>
    </source>
</evidence>
<accession>A0A1H7CGS8</accession>
<dbReference type="InterPro" id="IPR029039">
    <property type="entry name" value="Flavoprotein-like_sf"/>
</dbReference>
<dbReference type="GO" id="GO:0016491">
    <property type="term" value="F:oxidoreductase activity"/>
    <property type="evidence" value="ECO:0007669"/>
    <property type="project" value="InterPro"/>
</dbReference>
<reference evidence="5" key="1">
    <citation type="submission" date="2016-10" db="EMBL/GenBank/DDBJ databases">
        <authorList>
            <person name="Varghese N."/>
            <person name="Submissions S."/>
        </authorList>
    </citation>
    <scope>NUCLEOTIDE SEQUENCE [LARGE SCALE GENOMIC DNA]</scope>
    <source>
        <strain evidence="5">DSM 2179</strain>
    </source>
</reference>
<dbReference type="PANTHER" id="PTHR43278:SF1">
    <property type="entry name" value="IRON-SULFUR FLAVOPROTEIN MJ1083"/>
    <property type="match status" value="1"/>
</dbReference>
<evidence type="ECO:0000259" key="3">
    <source>
        <dbReference type="Pfam" id="PF03358"/>
    </source>
</evidence>
<dbReference type="PANTHER" id="PTHR43278">
    <property type="entry name" value="NAD(P)H-DEPENDENT FMN-CONTAINING OXIDOREDUCTASE YWQN-RELATED"/>
    <property type="match status" value="1"/>
</dbReference>
<dbReference type="SUPFAM" id="SSF52218">
    <property type="entry name" value="Flavoproteins"/>
    <property type="match status" value="1"/>
</dbReference>
<dbReference type="InterPro" id="IPR051796">
    <property type="entry name" value="ISF_SsuE-like"/>
</dbReference>
<evidence type="ECO:0000256" key="2">
    <source>
        <dbReference type="ARBA" id="ARBA00022643"/>
    </source>
</evidence>
<dbReference type="Gene3D" id="3.40.50.360">
    <property type="match status" value="1"/>
</dbReference>
<protein>
    <submittedName>
        <fullName evidence="4">Multimeric flavodoxin WrbA</fullName>
    </submittedName>
</protein>
<name>A0A1H7CGS8_9FIRM</name>
<evidence type="ECO:0000313" key="4">
    <source>
        <dbReference type="EMBL" id="SEJ84885.1"/>
    </source>
</evidence>
<sequence>MKILAVIAGRKNGNGEILTKAALMRAEELGAEVKMINLHDYTIKPCSGCESCTVKFTQKGEAPECVYKNKDDMDLIMKEWLAADGILVTVPAYSFMSAGIYRVFTDRFLAYEPNFHKQVGNQAFFRHRVGAIIGNGGSTHSWMSLTLESVNITLLSQDIKVVDQVMVNRAPRPGQVLLDEDLLNRAAHVGENLVIGIKNYENVTFLGDEKLGWCPNCHSNVLSLGEPLWNEAGFIIECPICHCGGDLEKDENGKWKFVIEQDGHRKSMLNGNGAKDHFFEIQDTMKKYFDNIGIIEKKCKKYTDYKPATIKK</sequence>
<organism evidence="4 5">
    <name type="scientific">Propionispira arboris</name>
    <dbReference type="NCBI Taxonomy" id="84035"/>
    <lineage>
        <taxon>Bacteria</taxon>
        <taxon>Bacillati</taxon>
        <taxon>Bacillota</taxon>
        <taxon>Negativicutes</taxon>
        <taxon>Selenomonadales</taxon>
        <taxon>Selenomonadaceae</taxon>
        <taxon>Propionispira</taxon>
    </lineage>
</organism>
<proteinExistence type="predicted"/>
<gene>
    <name evidence="4" type="ORF">SAMN05660742_11989</name>
</gene>